<comment type="subcellular location">
    <subcellularLocation>
        <location evidence="1">Cell membrane</location>
        <topology evidence="1">Multi-pass membrane protein</topology>
    </subcellularLocation>
</comment>
<evidence type="ECO:0000256" key="1">
    <source>
        <dbReference type="ARBA" id="ARBA00004651"/>
    </source>
</evidence>
<feature type="transmembrane region" description="Helical" evidence="7">
    <location>
        <begin position="305"/>
        <end position="327"/>
    </location>
</feature>
<dbReference type="GO" id="GO:0022857">
    <property type="term" value="F:transmembrane transporter activity"/>
    <property type="evidence" value="ECO:0007669"/>
    <property type="project" value="TreeGrafter"/>
</dbReference>
<feature type="transmembrane region" description="Helical" evidence="7">
    <location>
        <begin position="20"/>
        <end position="41"/>
    </location>
</feature>
<evidence type="ECO:0000256" key="6">
    <source>
        <dbReference type="ARBA" id="ARBA00038076"/>
    </source>
</evidence>
<feature type="domain" description="ABC3 transporter permease C-terminal" evidence="8">
    <location>
        <begin position="690"/>
        <end position="806"/>
    </location>
</feature>
<organism evidence="9">
    <name type="scientific">uncultured Poseidoniia archaeon</name>
    <dbReference type="NCBI Taxonomy" id="1697135"/>
    <lineage>
        <taxon>Archaea</taxon>
        <taxon>Methanobacteriati</taxon>
        <taxon>Thermoplasmatota</taxon>
        <taxon>Candidatus Poseidoniia</taxon>
        <taxon>environmental samples</taxon>
    </lineage>
</organism>
<keyword evidence="4 7" id="KW-1133">Transmembrane helix</keyword>
<evidence type="ECO:0000256" key="5">
    <source>
        <dbReference type="ARBA" id="ARBA00023136"/>
    </source>
</evidence>
<proteinExistence type="inferred from homology"/>
<evidence type="ECO:0000259" key="8">
    <source>
        <dbReference type="Pfam" id="PF02687"/>
    </source>
</evidence>
<dbReference type="PANTHER" id="PTHR30572">
    <property type="entry name" value="MEMBRANE COMPONENT OF TRANSPORTER-RELATED"/>
    <property type="match status" value="1"/>
</dbReference>
<feature type="transmembrane region" description="Helical" evidence="7">
    <location>
        <begin position="775"/>
        <end position="800"/>
    </location>
</feature>
<dbReference type="InterPro" id="IPR003838">
    <property type="entry name" value="ABC3_permease_C"/>
</dbReference>
<keyword evidence="9" id="KW-0449">Lipoprotein</keyword>
<keyword evidence="5 7" id="KW-0472">Membrane</keyword>
<dbReference type="InterPro" id="IPR050250">
    <property type="entry name" value="Macrolide_Exporter_MacB"/>
</dbReference>
<evidence type="ECO:0000256" key="7">
    <source>
        <dbReference type="SAM" id="Phobius"/>
    </source>
</evidence>
<evidence type="ECO:0000256" key="3">
    <source>
        <dbReference type="ARBA" id="ARBA00022692"/>
    </source>
</evidence>
<evidence type="ECO:0000256" key="2">
    <source>
        <dbReference type="ARBA" id="ARBA00022475"/>
    </source>
</evidence>
<dbReference type="GO" id="GO:0005886">
    <property type="term" value="C:plasma membrane"/>
    <property type="evidence" value="ECO:0007669"/>
    <property type="project" value="UniProtKB-SubCell"/>
</dbReference>
<feature type="transmembrane region" description="Helical" evidence="7">
    <location>
        <begin position="394"/>
        <end position="416"/>
    </location>
</feature>
<keyword evidence="3 7" id="KW-0812">Transmembrane</keyword>
<reference evidence="9" key="2">
    <citation type="journal article" date="2015" name="ISME J.">
        <title>A new class of marine Euryarchaeota group II from the Mediterranean deep chlorophyll maximum.</title>
        <authorList>
            <person name="Martin-Cuadrado A.B."/>
            <person name="Garcia-Heredia I."/>
            <person name="Molto A.G."/>
            <person name="Lopez-Ubeda R."/>
            <person name="Kimes N."/>
            <person name="Lopez-Garcia P."/>
            <person name="Moreira D."/>
            <person name="Rodriguez-Valera F."/>
        </authorList>
    </citation>
    <scope>NUCLEOTIDE SEQUENCE</scope>
</reference>
<protein>
    <submittedName>
        <fullName evidence="9">ABC-type lipoprotein transport protein, permease component</fullName>
    </submittedName>
</protein>
<feature type="transmembrane region" description="Helical" evidence="7">
    <location>
        <begin position="732"/>
        <end position="755"/>
    </location>
</feature>
<dbReference type="Pfam" id="PF02687">
    <property type="entry name" value="FtsX"/>
    <property type="match status" value="2"/>
</dbReference>
<dbReference type="PANTHER" id="PTHR30572:SF4">
    <property type="entry name" value="ABC TRANSPORTER PERMEASE YTRF"/>
    <property type="match status" value="1"/>
</dbReference>
<feature type="transmembrane region" description="Helical" evidence="7">
    <location>
        <begin position="348"/>
        <end position="374"/>
    </location>
</feature>
<evidence type="ECO:0000256" key="4">
    <source>
        <dbReference type="ARBA" id="ARBA00022989"/>
    </source>
</evidence>
<feature type="transmembrane region" description="Helical" evidence="7">
    <location>
        <begin position="466"/>
        <end position="485"/>
    </location>
</feature>
<feature type="transmembrane region" description="Helical" evidence="7">
    <location>
        <begin position="690"/>
        <end position="711"/>
    </location>
</feature>
<dbReference type="EMBL" id="KP211836">
    <property type="protein sequence ID" value="ANV79501.1"/>
    <property type="molecule type" value="Genomic_DNA"/>
</dbReference>
<keyword evidence="2" id="KW-1003">Cell membrane</keyword>
<accession>A0A1B1TB29</accession>
<evidence type="ECO:0000313" key="9">
    <source>
        <dbReference type="EMBL" id="ANV79501.1"/>
    </source>
</evidence>
<name>A0A1B1TB29_9ARCH</name>
<sequence>MSNLLNKRLARSLWRTKIRLVAVVLMVFVGVFAGITFGGYAHNLGGMYDTMQADDDGGANLADIWIDNRSAMWTPEQVSAFCDSLYSNWESNTTTSFSLDSCEGRTVTQGAMFYSNADGERIINSLWHGIPADANADRVWMPEGNSEGRTAVAADEIVIDAHVTDALNLSLGDVVSIGAGNVTADFTLVGIGYHPLHVLMAPEGSLFPTEPGEYVVGYLSDTGMARLTGSTIGTSNTIILDVEGTPSYDLPDTQDYEGTEIDIVKELVTTSLSINELDARVRDRGQNEPIEIMRQDLAGAERTTVPFTVMIASIAAITVVLSLQRLVQSQSREIAVLRTLGVERSSLMIGYLVAPLAIGGVGCTLGALAGPWGMNGMLDFYQDLVGLPIVERTVPLSIYFSVIFSTMLVVFLSGVFPAWKASRLDPLEVLSGQSEMRVGSNKLRKLTSWMPTTLGLSIRSSVRKPIRLTMTFVAVGISLMLFGSIQMMGAGLEETFVGGLEDDQTWDAQVYIMSDAEGPVLDWAENNSANYEIIIEMPLGLVTDSEKIDRIFNVVGLDNFQSGMRPVSVIEGGLPNTNGVLPEVIMDEGSMGFLGWSVGEKQTVSINGIQQDVEIVGISSSELARTMYFLRGDLTEITGVNATSIYLQLPEGVEVNSDLGEFSTGIVERQNLLAGINSLLDQQTQIFQSMMYLGLLFTIVVMFNTMIMNVAERDFELATLRVLGASTSSLGLMLLFESLLIGIIGGIVGVLFAYGGAVGLAASFSSWQFIVPVSIIPSVAWQLMVGVILIAVAMTPFGVWRLRRMDLVEKVKDLSQ</sequence>
<dbReference type="AlphaFoldDB" id="A0A1B1TB29"/>
<feature type="domain" description="ABC3 transporter permease C-terminal" evidence="8">
    <location>
        <begin position="307"/>
        <end position="426"/>
    </location>
</feature>
<comment type="similarity">
    <text evidence="6">Belongs to the ABC-4 integral membrane protein family.</text>
</comment>
<reference evidence="9" key="1">
    <citation type="submission" date="2014-11" db="EMBL/GenBank/DDBJ databases">
        <authorList>
            <person name="Zhu J."/>
            <person name="Qi W."/>
            <person name="Song R."/>
        </authorList>
    </citation>
    <scope>NUCLEOTIDE SEQUENCE</scope>
</reference>